<organism evidence="4 5">
    <name type="scientific">Linum trigynum</name>
    <dbReference type="NCBI Taxonomy" id="586398"/>
    <lineage>
        <taxon>Eukaryota</taxon>
        <taxon>Viridiplantae</taxon>
        <taxon>Streptophyta</taxon>
        <taxon>Embryophyta</taxon>
        <taxon>Tracheophyta</taxon>
        <taxon>Spermatophyta</taxon>
        <taxon>Magnoliopsida</taxon>
        <taxon>eudicotyledons</taxon>
        <taxon>Gunneridae</taxon>
        <taxon>Pentapetalae</taxon>
        <taxon>rosids</taxon>
        <taxon>fabids</taxon>
        <taxon>Malpighiales</taxon>
        <taxon>Linaceae</taxon>
        <taxon>Linum</taxon>
    </lineage>
</organism>
<sequence>MPPTETTAARNREPPDSPSGSPVQPTKKSKSTSNGEPAGQNDTEMAVVTAVAEPEHSDDDATMTEQGRTHTIPPSKNGSPSKGITGTYKDRMLGNGPPIDIPEGDDLMSDESDKEDAEDDPECPTIRIKKRTDAKIRQKFQRAVTFRILGKSFPFLFIQRRIQKLWARTGGIRVSDVGNGYFQAAFDSQLDRDRALYGGPWTVDDYYIVSEPWRIDFDPDFDTIERTSVWVRLPRLPLAYFDQEILTDIGNKIGRMEKIDFNTANGVRGNYARICVEIDLRKKLVSKYRIKRRVRRIEYEGLHTVCFSCGKFGHQEEACRENKTGEDQQKGRKEEQEKEQEIRPEILEDFGPWMLATRSRRRKQTPRKQPNVESKGGDNRKTDEQVGGSRFNSLLDEEAEETETMEDVEEAEAETETTIQQEQSSVSRTQGKTQVKQAKKTPKEKSKNDKDEENPKQHRTPQEGNQKQSNKTRKENQKASPEASLPPTKTTEATTSTTSSLSTTPKQGSGDKKRNGDTSTDPNQGRMLLSSPRQKGVTKVKKPPDEAIKGDKAKHNVPKSHQDCQTQRTANDHQNEGNNSSRKITFGHIEEATEKKQNSYSKTQNKGASKNENGSMAMAIDLK</sequence>
<dbReference type="PROSITE" id="PS50158">
    <property type="entry name" value="ZF_CCHC"/>
    <property type="match status" value="1"/>
</dbReference>
<evidence type="ECO:0000259" key="3">
    <source>
        <dbReference type="PROSITE" id="PS50158"/>
    </source>
</evidence>
<gene>
    <name evidence="4" type="ORF">LTRI10_LOCUS47900</name>
</gene>
<protein>
    <recommendedName>
        <fullName evidence="3">CCHC-type domain-containing protein</fullName>
    </recommendedName>
</protein>
<feature type="compositionally biased region" description="Basic and acidic residues" evidence="2">
    <location>
        <begin position="375"/>
        <end position="384"/>
    </location>
</feature>
<feature type="compositionally biased region" description="Polar residues" evidence="2">
    <location>
        <begin position="18"/>
        <end position="43"/>
    </location>
</feature>
<accession>A0AAV2GC61</accession>
<reference evidence="4 5" key="1">
    <citation type="submission" date="2024-04" db="EMBL/GenBank/DDBJ databases">
        <authorList>
            <person name="Fracassetti M."/>
        </authorList>
    </citation>
    <scope>NUCLEOTIDE SEQUENCE [LARGE SCALE GENOMIC DNA]</scope>
</reference>
<dbReference type="PANTHER" id="PTHR31286:SF99">
    <property type="entry name" value="DUF4283 DOMAIN-CONTAINING PROTEIN"/>
    <property type="match status" value="1"/>
</dbReference>
<dbReference type="GO" id="GO:0008270">
    <property type="term" value="F:zinc ion binding"/>
    <property type="evidence" value="ECO:0007669"/>
    <property type="project" value="UniProtKB-KW"/>
</dbReference>
<dbReference type="EMBL" id="OZ034821">
    <property type="protein sequence ID" value="CAL1408291.1"/>
    <property type="molecule type" value="Genomic_DNA"/>
</dbReference>
<feature type="region of interest" description="Disordered" evidence="2">
    <location>
        <begin position="317"/>
        <end position="623"/>
    </location>
</feature>
<name>A0AAV2GC61_9ROSI</name>
<feature type="compositionally biased region" description="Polar residues" evidence="2">
    <location>
        <begin position="598"/>
        <end position="614"/>
    </location>
</feature>
<dbReference type="Proteomes" id="UP001497516">
    <property type="component" value="Chromosome 8"/>
</dbReference>
<feature type="compositionally biased region" description="Basic and acidic residues" evidence="2">
    <location>
        <begin position="542"/>
        <end position="554"/>
    </location>
</feature>
<feature type="compositionally biased region" description="Basic and acidic residues" evidence="2">
    <location>
        <begin position="317"/>
        <end position="346"/>
    </location>
</feature>
<evidence type="ECO:0000256" key="1">
    <source>
        <dbReference type="PROSITE-ProRule" id="PRU00047"/>
    </source>
</evidence>
<keyword evidence="1" id="KW-0863">Zinc-finger</keyword>
<proteinExistence type="predicted"/>
<feature type="compositionally biased region" description="Polar residues" evidence="2">
    <location>
        <begin position="72"/>
        <end position="84"/>
    </location>
</feature>
<evidence type="ECO:0000313" key="5">
    <source>
        <dbReference type="Proteomes" id="UP001497516"/>
    </source>
</evidence>
<feature type="region of interest" description="Disordered" evidence="2">
    <location>
        <begin position="1"/>
        <end position="122"/>
    </location>
</feature>
<feature type="compositionally biased region" description="Acidic residues" evidence="2">
    <location>
        <begin position="102"/>
        <end position="122"/>
    </location>
</feature>
<feature type="domain" description="CCHC-type" evidence="3">
    <location>
        <begin position="306"/>
        <end position="321"/>
    </location>
</feature>
<feature type="compositionally biased region" description="Low complexity" evidence="2">
    <location>
        <begin position="485"/>
        <end position="506"/>
    </location>
</feature>
<evidence type="ECO:0000313" key="4">
    <source>
        <dbReference type="EMBL" id="CAL1408291.1"/>
    </source>
</evidence>
<dbReference type="GO" id="GO:0003676">
    <property type="term" value="F:nucleic acid binding"/>
    <property type="evidence" value="ECO:0007669"/>
    <property type="project" value="InterPro"/>
</dbReference>
<feature type="compositionally biased region" description="Polar residues" evidence="2">
    <location>
        <begin position="424"/>
        <end position="436"/>
    </location>
</feature>
<feature type="compositionally biased region" description="Acidic residues" evidence="2">
    <location>
        <begin position="395"/>
        <end position="415"/>
    </location>
</feature>
<feature type="compositionally biased region" description="Basic and acidic residues" evidence="2">
    <location>
        <begin position="441"/>
        <end position="456"/>
    </location>
</feature>
<keyword evidence="1" id="KW-0862">Zinc</keyword>
<dbReference type="PANTHER" id="PTHR31286">
    <property type="entry name" value="GLYCINE-RICH CELL WALL STRUCTURAL PROTEIN 1.8-LIKE"/>
    <property type="match status" value="1"/>
</dbReference>
<dbReference type="InterPro" id="IPR040256">
    <property type="entry name" value="At4g02000-like"/>
</dbReference>
<dbReference type="InterPro" id="IPR025558">
    <property type="entry name" value="DUF4283"/>
</dbReference>
<dbReference type="AlphaFoldDB" id="A0AAV2GC61"/>
<keyword evidence="5" id="KW-1185">Reference proteome</keyword>
<feature type="compositionally biased region" description="Basic and acidic residues" evidence="2">
    <location>
        <begin position="588"/>
        <end position="597"/>
    </location>
</feature>
<dbReference type="InterPro" id="IPR001878">
    <property type="entry name" value="Znf_CCHC"/>
</dbReference>
<dbReference type="Pfam" id="PF14111">
    <property type="entry name" value="DUF4283"/>
    <property type="match status" value="1"/>
</dbReference>
<keyword evidence="1" id="KW-0479">Metal-binding</keyword>
<evidence type="ECO:0000256" key="2">
    <source>
        <dbReference type="SAM" id="MobiDB-lite"/>
    </source>
</evidence>